<evidence type="ECO:0000313" key="1">
    <source>
        <dbReference type="EMBL" id="MSS13605.1"/>
    </source>
</evidence>
<name>A0A6L5X1U4_9FIRM</name>
<sequence length="229" mass="27553">MKTIQQVLRETDHEAIEAAYFYEHPINLWEVRNHDDITIGEFYRRISGRFQDFLNRLCEMKAETHPEKQGVLFVYRSQTYDYLLGEAVGLIHADELMKTDDLSKLPVYAYEFTAQKEALSFFVSDNKLTQDNLMDVIVDFLYEISFFGYDQESMDKERQKLEESIKESKEHPERLVEFDNEEFCKEFDILITEEYPEEDEKRRKFYEAGMEYTQYCQEVELKRIKDLLK</sequence>
<dbReference type="InterPro" id="IPR046687">
    <property type="entry name" value="DUF6557"/>
</dbReference>
<dbReference type="AlphaFoldDB" id="A0A6L5X1U4"/>
<dbReference type="Proteomes" id="UP000481852">
    <property type="component" value="Unassembled WGS sequence"/>
</dbReference>
<organism evidence="1 2">
    <name type="scientific">Porcincola intestinalis</name>
    <dbReference type="NCBI Taxonomy" id="2606632"/>
    <lineage>
        <taxon>Bacteria</taxon>
        <taxon>Bacillati</taxon>
        <taxon>Bacillota</taxon>
        <taxon>Clostridia</taxon>
        <taxon>Lachnospirales</taxon>
        <taxon>Lachnospiraceae</taxon>
        <taxon>Porcincola</taxon>
    </lineage>
</organism>
<dbReference type="RefSeq" id="WP_154521727.1">
    <property type="nucleotide sequence ID" value="NZ_VULZ01000001.1"/>
</dbReference>
<dbReference type="EMBL" id="VULZ01000001">
    <property type="protein sequence ID" value="MSS13605.1"/>
    <property type="molecule type" value="Genomic_DNA"/>
</dbReference>
<accession>A0A6L5X1U4</accession>
<evidence type="ECO:0000313" key="2">
    <source>
        <dbReference type="Proteomes" id="UP000481852"/>
    </source>
</evidence>
<keyword evidence="2" id="KW-1185">Reference proteome</keyword>
<proteinExistence type="predicted"/>
<reference evidence="1 2" key="1">
    <citation type="submission" date="2019-08" db="EMBL/GenBank/DDBJ databases">
        <title>In-depth cultivation of the pig gut microbiome towards novel bacterial diversity and tailored functional studies.</title>
        <authorList>
            <person name="Wylensek D."/>
            <person name="Hitch T.C.A."/>
            <person name="Clavel T."/>
        </authorList>
    </citation>
    <scope>NUCLEOTIDE SEQUENCE [LARGE SCALE GENOMIC DNA]</scope>
    <source>
        <strain evidence="1 2">Oil+RF-744-WCA-WT-11</strain>
    </source>
</reference>
<dbReference type="Pfam" id="PF20194">
    <property type="entry name" value="DUF6557"/>
    <property type="match status" value="1"/>
</dbReference>
<protein>
    <submittedName>
        <fullName evidence="1">Uncharacterized protein</fullName>
    </submittedName>
</protein>
<comment type="caution">
    <text evidence="1">The sequence shown here is derived from an EMBL/GenBank/DDBJ whole genome shotgun (WGS) entry which is preliminary data.</text>
</comment>
<gene>
    <name evidence="1" type="ORF">FYJ35_00825</name>
</gene>